<evidence type="ECO:0000313" key="10">
    <source>
        <dbReference type="EMBL" id="KAK4214872.1"/>
    </source>
</evidence>
<keyword evidence="5" id="KW-0238">DNA-binding</keyword>
<dbReference type="InterPro" id="IPR001138">
    <property type="entry name" value="Zn2Cys6_DnaBD"/>
</dbReference>
<feature type="compositionally biased region" description="Polar residues" evidence="8">
    <location>
        <begin position="904"/>
        <end position="913"/>
    </location>
</feature>
<dbReference type="GO" id="GO:0043565">
    <property type="term" value="F:sequence-specific DNA binding"/>
    <property type="evidence" value="ECO:0007669"/>
    <property type="project" value="TreeGrafter"/>
</dbReference>
<dbReference type="GO" id="GO:0005634">
    <property type="term" value="C:nucleus"/>
    <property type="evidence" value="ECO:0007669"/>
    <property type="project" value="UniProtKB-SubCell"/>
</dbReference>
<feature type="region of interest" description="Disordered" evidence="8">
    <location>
        <begin position="136"/>
        <end position="159"/>
    </location>
</feature>
<dbReference type="EMBL" id="MU858087">
    <property type="protein sequence ID" value="KAK4214872.1"/>
    <property type="molecule type" value="Genomic_DNA"/>
</dbReference>
<dbReference type="CDD" id="cd14723">
    <property type="entry name" value="ZIP_Ppr1"/>
    <property type="match status" value="1"/>
</dbReference>
<dbReference type="GO" id="GO:0045944">
    <property type="term" value="P:positive regulation of transcription by RNA polymerase II"/>
    <property type="evidence" value="ECO:0007669"/>
    <property type="project" value="TreeGrafter"/>
</dbReference>
<accession>A0AAN6YEZ7</accession>
<feature type="compositionally biased region" description="Polar residues" evidence="8">
    <location>
        <begin position="868"/>
        <end position="886"/>
    </location>
</feature>
<dbReference type="GO" id="GO:0008270">
    <property type="term" value="F:zinc ion binding"/>
    <property type="evidence" value="ECO:0007669"/>
    <property type="project" value="InterPro"/>
</dbReference>
<keyword evidence="4" id="KW-0805">Transcription regulation</keyword>
<dbReference type="CDD" id="cd00067">
    <property type="entry name" value="GAL4"/>
    <property type="match status" value="1"/>
</dbReference>
<feature type="compositionally biased region" description="Low complexity" evidence="8">
    <location>
        <begin position="774"/>
        <end position="788"/>
    </location>
</feature>
<feature type="compositionally biased region" description="Polar residues" evidence="8">
    <location>
        <begin position="47"/>
        <end position="59"/>
    </location>
</feature>
<dbReference type="GO" id="GO:0000981">
    <property type="term" value="F:DNA-binding transcription factor activity, RNA polymerase II-specific"/>
    <property type="evidence" value="ECO:0007669"/>
    <property type="project" value="InterPro"/>
</dbReference>
<evidence type="ECO:0000259" key="9">
    <source>
        <dbReference type="PROSITE" id="PS50048"/>
    </source>
</evidence>
<dbReference type="PROSITE" id="PS50048">
    <property type="entry name" value="ZN2_CY6_FUNGAL_2"/>
    <property type="match status" value="1"/>
</dbReference>
<evidence type="ECO:0000256" key="2">
    <source>
        <dbReference type="ARBA" id="ARBA00022723"/>
    </source>
</evidence>
<organism evidence="10 11">
    <name type="scientific">Rhypophila decipiens</name>
    <dbReference type="NCBI Taxonomy" id="261697"/>
    <lineage>
        <taxon>Eukaryota</taxon>
        <taxon>Fungi</taxon>
        <taxon>Dikarya</taxon>
        <taxon>Ascomycota</taxon>
        <taxon>Pezizomycotina</taxon>
        <taxon>Sordariomycetes</taxon>
        <taxon>Sordariomycetidae</taxon>
        <taxon>Sordariales</taxon>
        <taxon>Naviculisporaceae</taxon>
        <taxon>Rhypophila</taxon>
    </lineage>
</organism>
<comment type="subcellular location">
    <subcellularLocation>
        <location evidence="1">Nucleus</location>
    </subcellularLocation>
</comment>
<dbReference type="InterPro" id="IPR007219">
    <property type="entry name" value="XnlR_reg_dom"/>
</dbReference>
<dbReference type="SUPFAM" id="SSF57701">
    <property type="entry name" value="Zn2/Cys6 DNA-binding domain"/>
    <property type="match status" value="1"/>
</dbReference>
<evidence type="ECO:0000256" key="6">
    <source>
        <dbReference type="ARBA" id="ARBA00023163"/>
    </source>
</evidence>
<reference evidence="10" key="1">
    <citation type="journal article" date="2023" name="Mol. Phylogenet. Evol.">
        <title>Genome-scale phylogeny and comparative genomics of the fungal order Sordariales.</title>
        <authorList>
            <person name="Hensen N."/>
            <person name="Bonometti L."/>
            <person name="Westerberg I."/>
            <person name="Brannstrom I.O."/>
            <person name="Guillou S."/>
            <person name="Cros-Aarteil S."/>
            <person name="Calhoun S."/>
            <person name="Haridas S."/>
            <person name="Kuo A."/>
            <person name="Mondo S."/>
            <person name="Pangilinan J."/>
            <person name="Riley R."/>
            <person name="LaButti K."/>
            <person name="Andreopoulos B."/>
            <person name="Lipzen A."/>
            <person name="Chen C."/>
            <person name="Yan M."/>
            <person name="Daum C."/>
            <person name="Ng V."/>
            <person name="Clum A."/>
            <person name="Steindorff A."/>
            <person name="Ohm R.A."/>
            <person name="Martin F."/>
            <person name="Silar P."/>
            <person name="Natvig D.O."/>
            <person name="Lalanne C."/>
            <person name="Gautier V."/>
            <person name="Ament-Velasquez S.L."/>
            <person name="Kruys A."/>
            <person name="Hutchinson M.I."/>
            <person name="Powell A.J."/>
            <person name="Barry K."/>
            <person name="Miller A.N."/>
            <person name="Grigoriev I.V."/>
            <person name="Debuchy R."/>
            <person name="Gladieux P."/>
            <person name="Hiltunen Thoren M."/>
            <person name="Johannesson H."/>
        </authorList>
    </citation>
    <scope>NUCLEOTIDE SEQUENCE</scope>
    <source>
        <strain evidence="10">PSN293</strain>
    </source>
</reference>
<keyword evidence="3" id="KW-0862">Zinc</keyword>
<keyword evidence="2" id="KW-0479">Metal-binding</keyword>
<dbReference type="InterPro" id="IPR052202">
    <property type="entry name" value="Yeast_MetPath_Reg"/>
</dbReference>
<dbReference type="PANTHER" id="PTHR47782:SF1">
    <property type="entry name" value="PYRIMIDINE PATHWAY REGULATORY PROTEIN 1"/>
    <property type="match status" value="1"/>
</dbReference>
<sequence length="1036" mass="113233">MSLHGPSSPTLHPSKRMRQSSPDKDSPTSLPSVGATSPPTNDLLADGSTSQGAGKVGQSSGFRNVSACNRCRLRKNRCDQKLPSCASCEKAGVACVGYDPITKREIPRSYIYYLEARVEQLESLLTANNVSFPPAENLDHCSKPTNGSSSGRSPVDVVTSSQAEIAETAGQRPQRQDDEARLQKLVSKSSLTGVPGAANPRGLGAATGVSFARVVFAAVQSSVSDQKSTSDKAGVRPYKPIAGGGATGTSMRDSFFGLHTKPTIHPAPFPNKALGMKLLTLYFEHANPQLPVLHRVEFMQMFEEAYAKDQAARAPRELYMLNMVYAIGGAIILGEGAKSDSPAPSSDNRPKQYQAEEYHASAIVHLEACLGSGGGLEELQAVLLLANFALLRPVPPGLWYIIGVAVRLAVDLGLHYEDGKDIESGLAEPTEQQARERGRREYIRDLRRRLWWCTYSFDRLVSVCVGRPFGISDQVITTEFPSLLDDRFITQNGFTNSPQDPIKPTYKLVAHHYFRLRLLQSEILQVLQYQQSQIARADGLNQRNPHMHTALPSPFLSKFASFRSWRIDIDKRLYEWKRSAPQREDTGVAFSPEFLDLNYWQAIIMLYRQSLSVPAMFEGEYHTSNEVNSPTMYNMEFREDEDRVYLKVAEAGQKILFLYRQLHRVGLVNYTYLATHHLFMAGISYLYAIWHSPIVRSRLTVDEVDFAILAAKSVFTDLIEKCPPAEACRDAFDRTTKATIKMVNSKGGFGQDARHGTKRRPSMSEGIDRRPNWGSRSDTASSISGSGHSSHRPHQPSSVEHGMGRRHQFDMTPDRMAYSHTPSSTTSHIANYQQNATTNQFRLSNMPTIKMDPDSFSMMHKIPLAPRSTASSAHEAVTTPTESNSLDPFAMASPSMAQHPTPPSQQMAGSPISSVPPPLTTARGGDQGGNTNLYGQSYATPTFGDLQGMDFLQSLDSGVGGGLDGGDMMGDTMMDLGLGIGWEGMHHDFSEGQQGLDLFDGFFFGGQQGNGGGNMGFNNLGGSGGSGNDGNGAGGL</sequence>
<dbReference type="Pfam" id="PF04082">
    <property type="entry name" value="Fungal_trans"/>
    <property type="match status" value="1"/>
</dbReference>
<dbReference type="Pfam" id="PF00172">
    <property type="entry name" value="Zn_clus"/>
    <property type="match status" value="1"/>
</dbReference>
<evidence type="ECO:0000256" key="4">
    <source>
        <dbReference type="ARBA" id="ARBA00023015"/>
    </source>
</evidence>
<dbReference type="GO" id="GO:0006351">
    <property type="term" value="P:DNA-templated transcription"/>
    <property type="evidence" value="ECO:0007669"/>
    <property type="project" value="InterPro"/>
</dbReference>
<evidence type="ECO:0000313" key="11">
    <source>
        <dbReference type="Proteomes" id="UP001301769"/>
    </source>
</evidence>
<comment type="caution">
    <text evidence="10">The sequence shown here is derived from an EMBL/GenBank/DDBJ whole genome shotgun (WGS) entry which is preliminary data.</text>
</comment>
<gene>
    <name evidence="10" type="ORF">QBC37DRAFT_141983</name>
</gene>
<dbReference type="InterPro" id="IPR036864">
    <property type="entry name" value="Zn2-C6_fun-type_DNA-bd_sf"/>
</dbReference>
<dbReference type="SMART" id="SM00066">
    <property type="entry name" value="GAL4"/>
    <property type="match status" value="1"/>
</dbReference>
<feature type="region of interest" description="Disordered" evidence="8">
    <location>
        <begin position="1"/>
        <end position="59"/>
    </location>
</feature>
<name>A0AAN6YEZ7_9PEZI</name>
<feature type="region of interest" description="Disordered" evidence="8">
    <location>
        <begin position="745"/>
        <end position="805"/>
    </location>
</feature>
<evidence type="ECO:0000256" key="8">
    <source>
        <dbReference type="SAM" id="MobiDB-lite"/>
    </source>
</evidence>
<feature type="compositionally biased region" description="Polar residues" evidence="8">
    <location>
        <begin position="143"/>
        <end position="159"/>
    </location>
</feature>
<reference evidence="10" key="2">
    <citation type="submission" date="2023-05" db="EMBL/GenBank/DDBJ databases">
        <authorList>
            <consortium name="Lawrence Berkeley National Laboratory"/>
            <person name="Steindorff A."/>
            <person name="Hensen N."/>
            <person name="Bonometti L."/>
            <person name="Westerberg I."/>
            <person name="Brannstrom I.O."/>
            <person name="Guillou S."/>
            <person name="Cros-Aarteil S."/>
            <person name="Calhoun S."/>
            <person name="Haridas S."/>
            <person name="Kuo A."/>
            <person name="Mondo S."/>
            <person name="Pangilinan J."/>
            <person name="Riley R."/>
            <person name="Labutti K."/>
            <person name="Andreopoulos B."/>
            <person name="Lipzen A."/>
            <person name="Chen C."/>
            <person name="Yanf M."/>
            <person name="Daum C."/>
            <person name="Ng V."/>
            <person name="Clum A."/>
            <person name="Ohm R."/>
            <person name="Martin F."/>
            <person name="Silar P."/>
            <person name="Natvig D."/>
            <person name="Lalanne C."/>
            <person name="Gautier V."/>
            <person name="Ament-Velasquez S.L."/>
            <person name="Kruys A."/>
            <person name="Hutchinson M.I."/>
            <person name="Powell A.J."/>
            <person name="Barry K."/>
            <person name="Miller A.N."/>
            <person name="Grigoriev I.V."/>
            <person name="Debuchy R."/>
            <person name="Gladieux P."/>
            <person name="Thoren M.H."/>
            <person name="Johannesson H."/>
        </authorList>
    </citation>
    <scope>NUCLEOTIDE SEQUENCE</scope>
    <source>
        <strain evidence="10">PSN293</strain>
    </source>
</reference>
<keyword evidence="11" id="KW-1185">Reference proteome</keyword>
<feature type="compositionally biased region" description="Polar residues" evidence="8">
    <location>
        <begin position="1"/>
        <end position="11"/>
    </location>
</feature>
<dbReference type="AlphaFoldDB" id="A0AAN6YEZ7"/>
<dbReference type="Proteomes" id="UP001301769">
    <property type="component" value="Unassembled WGS sequence"/>
</dbReference>
<keyword evidence="7" id="KW-0539">Nucleus</keyword>
<dbReference type="FunFam" id="4.10.240.10:FF:000006">
    <property type="entry name" value="Positive regulator of purine utilization"/>
    <property type="match status" value="1"/>
</dbReference>
<feature type="compositionally biased region" description="Polar residues" evidence="8">
    <location>
        <begin position="27"/>
        <end position="40"/>
    </location>
</feature>
<dbReference type="PROSITE" id="PS00463">
    <property type="entry name" value="ZN2_CY6_FUNGAL_1"/>
    <property type="match status" value="1"/>
</dbReference>
<feature type="region of interest" description="Disordered" evidence="8">
    <location>
        <begin position="868"/>
        <end position="936"/>
    </location>
</feature>
<evidence type="ECO:0000256" key="5">
    <source>
        <dbReference type="ARBA" id="ARBA00023125"/>
    </source>
</evidence>
<dbReference type="Gene3D" id="4.10.240.10">
    <property type="entry name" value="Zn(2)-C6 fungal-type DNA-binding domain"/>
    <property type="match status" value="1"/>
</dbReference>
<evidence type="ECO:0000256" key="1">
    <source>
        <dbReference type="ARBA" id="ARBA00004123"/>
    </source>
</evidence>
<keyword evidence="6" id="KW-0804">Transcription</keyword>
<proteinExistence type="predicted"/>
<dbReference type="PANTHER" id="PTHR47782">
    <property type="entry name" value="ZN(II)2CYS6 TRANSCRIPTION FACTOR (EUROFUNG)-RELATED"/>
    <property type="match status" value="1"/>
</dbReference>
<evidence type="ECO:0000256" key="7">
    <source>
        <dbReference type="ARBA" id="ARBA00023242"/>
    </source>
</evidence>
<dbReference type="CDD" id="cd12148">
    <property type="entry name" value="fungal_TF_MHR"/>
    <property type="match status" value="1"/>
</dbReference>
<protein>
    <submittedName>
        <fullName evidence="10">Fungal-specific transcription factor domain-containing protein</fullName>
    </submittedName>
</protein>
<evidence type="ECO:0000256" key="3">
    <source>
        <dbReference type="ARBA" id="ARBA00022833"/>
    </source>
</evidence>
<dbReference type="SMART" id="SM00906">
    <property type="entry name" value="Fungal_trans"/>
    <property type="match status" value="1"/>
</dbReference>
<feature type="domain" description="Zn(2)-C6 fungal-type" evidence="9">
    <location>
        <begin position="67"/>
        <end position="96"/>
    </location>
</feature>